<dbReference type="PROSITE" id="PS50297">
    <property type="entry name" value="ANK_REP_REGION"/>
    <property type="match status" value="1"/>
</dbReference>
<keyword evidence="1" id="KW-0040">ANK repeat</keyword>
<proteinExistence type="predicted"/>
<dbReference type="InterPro" id="IPR050623">
    <property type="entry name" value="Glucan_succinyl_AcylTrfase"/>
</dbReference>
<organism evidence="5 6">
    <name type="scientific">Rubripirellula reticaptiva</name>
    <dbReference type="NCBI Taxonomy" id="2528013"/>
    <lineage>
        <taxon>Bacteria</taxon>
        <taxon>Pseudomonadati</taxon>
        <taxon>Planctomycetota</taxon>
        <taxon>Planctomycetia</taxon>
        <taxon>Pirellulales</taxon>
        <taxon>Pirellulaceae</taxon>
        <taxon>Rubripirellula</taxon>
    </lineage>
</organism>
<protein>
    <submittedName>
        <fullName evidence="5">Glucans biosynthesis protein C</fullName>
        <ecNumber evidence="5">2.1.-.-</ecNumber>
    </submittedName>
</protein>
<name>A0A5C6EEW1_9BACT</name>
<dbReference type="OrthoDB" id="7375713at2"/>
<dbReference type="RefSeq" id="WP_146537393.1">
    <property type="nucleotide sequence ID" value="NZ_SJPX01000006.1"/>
</dbReference>
<reference evidence="5 6" key="1">
    <citation type="submission" date="2019-02" db="EMBL/GenBank/DDBJ databases">
        <title>Deep-cultivation of Planctomycetes and their phenomic and genomic characterization uncovers novel biology.</title>
        <authorList>
            <person name="Wiegand S."/>
            <person name="Jogler M."/>
            <person name="Boedeker C."/>
            <person name="Pinto D."/>
            <person name="Vollmers J."/>
            <person name="Rivas-Marin E."/>
            <person name="Kohn T."/>
            <person name="Peeters S.H."/>
            <person name="Heuer A."/>
            <person name="Rast P."/>
            <person name="Oberbeckmann S."/>
            <person name="Bunk B."/>
            <person name="Jeske O."/>
            <person name="Meyerdierks A."/>
            <person name="Storesund J.E."/>
            <person name="Kallscheuer N."/>
            <person name="Luecker S."/>
            <person name="Lage O.M."/>
            <person name="Pohl T."/>
            <person name="Merkel B.J."/>
            <person name="Hornburger P."/>
            <person name="Mueller R.-W."/>
            <person name="Bruemmer F."/>
            <person name="Labrenz M."/>
            <person name="Spormann A.M."/>
            <person name="Op Den Camp H."/>
            <person name="Overmann J."/>
            <person name="Amann R."/>
            <person name="Jetten M.S.M."/>
            <person name="Mascher T."/>
            <person name="Medema M.H."/>
            <person name="Devos D.P."/>
            <person name="Kaster A.-K."/>
            <person name="Ovreas L."/>
            <person name="Rohde M."/>
            <person name="Galperin M.Y."/>
            <person name="Jogler C."/>
        </authorList>
    </citation>
    <scope>NUCLEOTIDE SEQUENCE [LARGE SCALE GENOMIC DNA]</scope>
    <source>
        <strain evidence="5 6">Poly59</strain>
    </source>
</reference>
<dbReference type="Proteomes" id="UP000317977">
    <property type="component" value="Unassembled WGS sequence"/>
</dbReference>
<dbReference type="AlphaFoldDB" id="A0A5C6EEW1"/>
<accession>A0A5C6EEW1</accession>
<keyword evidence="3" id="KW-1133">Transmembrane helix</keyword>
<dbReference type="PROSITE" id="PS50088">
    <property type="entry name" value="ANK_REPEAT"/>
    <property type="match status" value="1"/>
</dbReference>
<dbReference type="EMBL" id="SJPX01000006">
    <property type="protein sequence ID" value="TWU46974.1"/>
    <property type="molecule type" value="Genomic_DNA"/>
</dbReference>
<feature type="compositionally biased region" description="Basic and acidic residues" evidence="2">
    <location>
        <begin position="516"/>
        <end position="525"/>
    </location>
</feature>
<evidence type="ECO:0000256" key="1">
    <source>
        <dbReference type="PROSITE-ProRule" id="PRU00023"/>
    </source>
</evidence>
<feature type="transmembrane region" description="Helical" evidence="3">
    <location>
        <begin position="52"/>
        <end position="75"/>
    </location>
</feature>
<feature type="transmembrane region" description="Helical" evidence="3">
    <location>
        <begin position="475"/>
        <end position="494"/>
    </location>
</feature>
<sequence>MSNNTLANDSRRHDFDALRAVAMLLGIALHASISFIPGPGFWAVKDTQSSDVFAILMASIHGFRMPLFFLISGFFTMMLFRKRGMQSLLAHRFKRIFVPMLIGMFTIIPATWIVSSMVSGNNESTAVAAADSTTADLRMSAAHGDIDRMKTLLGEDVDVEFPDKDGVTPLMLAALFGEAEAAELLIENGADVLARNHRGESVRDMLAAPDGVTKWVGGLIGIDVDQKSVATGRREIAELLPEVNDDGLATKTSTPQRPASGAGVIAALTNIPLFGHLWFLWFLCWLVIGFAILLSAGRSLGVPPPPRWMSVSTGSYLWLIPITMIPQAFMGRGELNFGPDTSIGLLPMPSVLAYYAIFFGFGAMYFDARDDEGVMGRRWAWTIPLCLFVLFPVGLMSSQETNGLGRFVSVFVQASYVWMLSFALMGVFRRFLSKPSKAMRYLSDASYWLYLVHLPLVILVQAWVRDWNVSPFIKFPLVCVVTSGVLLLSYQLLVRHTPIGWLLNGKPPHAARKSGRVNEFDRTETAGRFGGESNTGANGDAESESRLDSLAS</sequence>
<feature type="transmembrane region" description="Helical" evidence="3">
    <location>
        <begin position="308"/>
        <end position="330"/>
    </location>
</feature>
<dbReference type="PANTHER" id="PTHR36927:SF1">
    <property type="entry name" value="MDO-LIKE PROTEIN"/>
    <property type="match status" value="1"/>
</dbReference>
<dbReference type="InterPro" id="IPR002110">
    <property type="entry name" value="Ankyrin_rpt"/>
</dbReference>
<dbReference type="SMART" id="SM00248">
    <property type="entry name" value="ANK"/>
    <property type="match status" value="1"/>
</dbReference>
<feature type="transmembrane region" description="Helical" evidence="3">
    <location>
        <begin position="407"/>
        <end position="427"/>
    </location>
</feature>
<dbReference type="PANTHER" id="PTHR36927">
    <property type="entry name" value="BLR4337 PROTEIN"/>
    <property type="match status" value="1"/>
</dbReference>
<dbReference type="Gene3D" id="1.25.40.20">
    <property type="entry name" value="Ankyrin repeat-containing domain"/>
    <property type="match status" value="1"/>
</dbReference>
<keyword evidence="3" id="KW-0812">Transmembrane</keyword>
<feature type="transmembrane region" description="Helical" evidence="3">
    <location>
        <begin position="20"/>
        <end position="40"/>
    </location>
</feature>
<feature type="compositionally biased region" description="Basic and acidic residues" evidence="2">
    <location>
        <begin position="543"/>
        <end position="552"/>
    </location>
</feature>
<evidence type="ECO:0000256" key="2">
    <source>
        <dbReference type="SAM" id="MobiDB-lite"/>
    </source>
</evidence>
<feature type="repeat" description="ANK" evidence="1">
    <location>
        <begin position="165"/>
        <end position="197"/>
    </location>
</feature>
<feature type="transmembrane region" description="Helical" evidence="3">
    <location>
        <begin position="278"/>
        <end position="296"/>
    </location>
</feature>
<gene>
    <name evidence="5" type="primary">mdoC</name>
    <name evidence="5" type="ORF">Poly59_59480</name>
</gene>
<evidence type="ECO:0000313" key="6">
    <source>
        <dbReference type="Proteomes" id="UP000317977"/>
    </source>
</evidence>
<dbReference type="InterPro" id="IPR002656">
    <property type="entry name" value="Acyl_transf_3_dom"/>
</dbReference>
<feature type="region of interest" description="Disordered" evidence="2">
    <location>
        <begin position="509"/>
        <end position="552"/>
    </location>
</feature>
<dbReference type="InterPro" id="IPR036770">
    <property type="entry name" value="Ankyrin_rpt-contain_sf"/>
</dbReference>
<feature type="transmembrane region" description="Helical" evidence="3">
    <location>
        <begin position="378"/>
        <end position="395"/>
    </location>
</feature>
<feature type="domain" description="Acyltransferase 3" evidence="4">
    <location>
        <begin position="270"/>
        <end position="485"/>
    </location>
</feature>
<feature type="domain" description="Acyltransferase 3" evidence="4">
    <location>
        <begin position="13"/>
        <end position="120"/>
    </location>
</feature>
<dbReference type="Pfam" id="PF12796">
    <property type="entry name" value="Ank_2"/>
    <property type="match status" value="1"/>
</dbReference>
<dbReference type="EC" id="2.1.-.-" evidence="5"/>
<keyword evidence="5" id="KW-0808">Transferase</keyword>
<keyword evidence="3" id="KW-0472">Membrane</keyword>
<feature type="transmembrane region" description="Helical" evidence="3">
    <location>
        <begin position="447"/>
        <end position="463"/>
    </location>
</feature>
<dbReference type="GO" id="GO:0016747">
    <property type="term" value="F:acyltransferase activity, transferring groups other than amino-acyl groups"/>
    <property type="evidence" value="ECO:0007669"/>
    <property type="project" value="InterPro"/>
</dbReference>
<evidence type="ECO:0000256" key="3">
    <source>
        <dbReference type="SAM" id="Phobius"/>
    </source>
</evidence>
<dbReference type="Pfam" id="PF01757">
    <property type="entry name" value="Acyl_transf_3"/>
    <property type="match status" value="2"/>
</dbReference>
<comment type="caution">
    <text evidence="5">The sequence shown here is derived from an EMBL/GenBank/DDBJ whole genome shotgun (WGS) entry which is preliminary data.</text>
</comment>
<feature type="transmembrane region" description="Helical" evidence="3">
    <location>
        <begin position="96"/>
        <end position="114"/>
    </location>
</feature>
<evidence type="ECO:0000313" key="5">
    <source>
        <dbReference type="EMBL" id="TWU46974.1"/>
    </source>
</evidence>
<feature type="transmembrane region" description="Helical" evidence="3">
    <location>
        <begin position="342"/>
        <end position="366"/>
    </location>
</feature>
<keyword evidence="6" id="KW-1185">Reference proteome</keyword>
<dbReference type="SUPFAM" id="SSF48403">
    <property type="entry name" value="Ankyrin repeat"/>
    <property type="match status" value="1"/>
</dbReference>
<evidence type="ECO:0000259" key="4">
    <source>
        <dbReference type="Pfam" id="PF01757"/>
    </source>
</evidence>